<evidence type="ECO:0000313" key="2">
    <source>
        <dbReference type="EMBL" id="TXC81682.1"/>
    </source>
</evidence>
<comment type="caution">
    <text evidence="2">The sequence shown here is derived from an EMBL/GenBank/DDBJ whole genome shotgun (WGS) entry which is preliminary data.</text>
</comment>
<dbReference type="Pfam" id="PF00561">
    <property type="entry name" value="Abhydrolase_1"/>
    <property type="match status" value="1"/>
</dbReference>
<dbReference type="InterPro" id="IPR029058">
    <property type="entry name" value="AB_hydrolase_fold"/>
</dbReference>
<dbReference type="GO" id="GO:0016787">
    <property type="term" value="F:hydrolase activity"/>
    <property type="evidence" value="ECO:0007669"/>
    <property type="project" value="UniProtKB-KW"/>
</dbReference>
<evidence type="ECO:0000259" key="1">
    <source>
        <dbReference type="Pfam" id="PF00561"/>
    </source>
</evidence>
<evidence type="ECO:0000313" key="3">
    <source>
        <dbReference type="Proteomes" id="UP000321168"/>
    </source>
</evidence>
<keyword evidence="3" id="KW-1185">Reference proteome</keyword>
<dbReference type="PANTHER" id="PTHR43139:SF52">
    <property type="entry name" value="SI:DKEY-122A22.2"/>
    <property type="match status" value="1"/>
</dbReference>
<reference evidence="2 3" key="1">
    <citation type="submission" date="2019-08" db="EMBL/GenBank/DDBJ databases">
        <title>Genome of Luteibaculum oceani JCM 18817.</title>
        <authorList>
            <person name="Bowman J.P."/>
        </authorList>
    </citation>
    <scope>NUCLEOTIDE SEQUENCE [LARGE SCALE GENOMIC DNA]</scope>
    <source>
        <strain evidence="2 3">JCM 18817</strain>
    </source>
</reference>
<dbReference type="SUPFAM" id="SSF53474">
    <property type="entry name" value="alpha/beta-Hydrolases"/>
    <property type="match status" value="1"/>
</dbReference>
<dbReference type="AlphaFoldDB" id="A0A5C6V8H6"/>
<dbReference type="PANTHER" id="PTHR43139">
    <property type="entry name" value="SI:DKEY-122A22.2"/>
    <property type="match status" value="1"/>
</dbReference>
<dbReference type="InterPro" id="IPR052370">
    <property type="entry name" value="Meta-cleavage_hydrolase"/>
</dbReference>
<dbReference type="Proteomes" id="UP000321168">
    <property type="component" value="Unassembled WGS sequence"/>
</dbReference>
<dbReference type="Gene3D" id="3.40.50.1820">
    <property type="entry name" value="alpha/beta hydrolase"/>
    <property type="match status" value="1"/>
</dbReference>
<gene>
    <name evidence="2" type="ORF">FRX97_03970</name>
</gene>
<organism evidence="2 3">
    <name type="scientific">Luteibaculum oceani</name>
    <dbReference type="NCBI Taxonomy" id="1294296"/>
    <lineage>
        <taxon>Bacteria</taxon>
        <taxon>Pseudomonadati</taxon>
        <taxon>Bacteroidota</taxon>
        <taxon>Flavobacteriia</taxon>
        <taxon>Flavobacteriales</taxon>
        <taxon>Luteibaculaceae</taxon>
        <taxon>Luteibaculum</taxon>
    </lineage>
</organism>
<sequence length="284" mass="32293">MQRVLKFGITFILLSLYIGLKGQHITINEGIQKISNTALYYEYRFHQPTTNQPTIVFEAGARNSSGYWNGIIDSVSHFANTLRYDRAGLGRSVGSTDSIRSSTQIALELKALLDSLEIFSPLILVCHSAGGFYGRTFASEFKDRVRALVLIESSCDIWEDMLSASLTKNQKNERFRAQNNQRANFPIFQRLEYEAAPVTRSILSQQSELQIPVYIIHGNQHNWPSGYPSTELEDKWKVCQEKLLYLSEQSSLQVVNGAGHHIFSEFDLANCLKSKFSNNRIREK</sequence>
<proteinExistence type="predicted"/>
<keyword evidence="2" id="KW-0378">Hydrolase</keyword>
<accession>A0A5C6V8H6</accession>
<dbReference type="InterPro" id="IPR000073">
    <property type="entry name" value="AB_hydrolase_1"/>
</dbReference>
<name>A0A5C6V8H6_9FLAO</name>
<dbReference type="OrthoDB" id="9793489at2"/>
<dbReference type="EMBL" id="VORB01000003">
    <property type="protein sequence ID" value="TXC81682.1"/>
    <property type="molecule type" value="Genomic_DNA"/>
</dbReference>
<feature type="domain" description="AB hydrolase-1" evidence="1">
    <location>
        <begin position="53"/>
        <end position="161"/>
    </location>
</feature>
<protein>
    <submittedName>
        <fullName evidence="2">Alpha/beta hydrolase</fullName>
    </submittedName>
</protein>